<evidence type="ECO:0008006" key="4">
    <source>
        <dbReference type="Google" id="ProtNLM"/>
    </source>
</evidence>
<sequence>MEQVQPDPAIFSHIRVVMGMVISLSLARLLSGVALFVQHPGKTKVYWIHLGWVLFMFVFLVHFWWWEYHLHSLAVIDVSVYLFVILYSCVFFLLCVFLFPTTLDEYSGYEHYFMSRRAWFFGFLAIAFAVDLIDTALKGKAYFQSFGIEYPLRNAAYIALCIIAAVTPDRRFHASFLVGAVLYQLTWMYRAFDLLD</sequence>
<feature type="transmembrane region" description="Helical" evidence="1">
    <location>
        <begin position="78"/>
        <end position="99"/>
    </location>
</feature>
<feature type="transmembrane region" description="Helical" evidence="1">
    <location>
        <begin position="16"/>
        <end position="37"/>
    </location>
</feature>
<evidence type="ECO:0000313" key="3">
    <source>
        <dbReference type="Proteomes" id="UP000429484"/>
    </source>
</evidence>
<feature type="transmembrane region" description="Helical" evidence="1">
    <location>
        <begin position="150"/>
        <end position="167"/>
    </location>
</feature>
<reference evidence="2 3" key="1">
    <citation type="journal article" date="2013" name="Genome Biol.">
        <title>Comparative genomics of the core and accessory genomes of 48 Sinorhizobium strains comprising five genospecies.</title>
        <authorList>
            <person name="Sugawara M."/>
            <person name="Epstein B."/>
            <person name="Badgley B.D."/>
            <person name="Unno T."/>
            <person name="Xu L."/>
            <person name="Reese J."/>
            <person name="Gyaneshwar P."/>
            <person name="Denny R."/>
            <person name="Mudge J."/>
            <person name="Bharti A.K."/>
            <person name="Farmer A.D."/>
            <person name="May G.D."/>
            <person name="Woodward J.E."/>
            <person name="Medigue C."/>
            <person name="Vallenet D."/>
            <person name="Lajus A."/>
            <person name="Rouy Z."/>
            <person name="Martinez-Vaz B."/>
            <person name="Tiffin P."/>
            <person name="Young N.D."/>
            <person name="Sadowsky M.J."/>
        </authorList>
    </citation>
    <scope>NUCLEOTIDE SEQUENCE [LARGE SCALE GENOMIC DNA]</scope>
    <source>
        <strain evidence="2 3">N6B1</strain>
    </source>
</reference>
<dbReference type="GeneID" id="89576232"/>
<proteinExistence type="predicted"/>
<keyword evidence="1" id="KW-0472">Membrane</keyword>
<dbReference type="OMA" id="WWEYRLQ"/>
<organism evidence="2 3">
    <name type="scientific">Rhizobium meliloti</name>
    <name type="common">Ensifer meliloti</name>
    <name type="synonym">Sinorhizobium meliloti</name>
    <dbReference type="NCBI Taxonomy" id="382"/>
    <lineage>
        <taxon>Bacteria</taxon>
        <taxon>Pseudomonadati</taxon>
        <taxon>Pseudomonadota</taxon>
        <taxon>Alphaproteobacteria</taxon>
        <taxon>Hyphomicrobiales</taxon>
        <taxon>Rhizobiaceae</taxon>
        <taxon>Sinorhizobium/Ensifer group</taxon>
        <taxon>Sinorhizobium</taxon>
    </lineage>
</organism>
<protein>
    <recommendedName>
        <fullName evidence="4">Transmembrane protein</fullName>
    </recommendedName>
</protein>
<evidence type="ECO:0000313" key="2">
    <source>
        <dbReference type="EMBL" id="MQW35988.1"/>
    </source>
</evidence>
<accession>A0A222H6J4</accession>
<name>A0A222H6J4_RHIML</name>
<feature type="transmembrane region" description="Helical" evidence="1">
    <location>
        <begin position="119"/>
        <end position="138"/>
    </location>
</feature>
<dbReference type="AlphaFoldDB" id="A0A222H6J4"/>
<keyword evidence="1" id="KW-1133">Transmembrane helix</keyword>
<feature type="transmembrane region" description="Helical" evidence="1">
    <location>
        <begin position="174"/>
        <end position="192"/>
    </location>
</feature>
<evidence type="ECO:0000256" key="1">
    <source>
        <dbReference type="SAM" id="Phobius"/>
    </source>
</evidence>
<dbReference type="Proteomes" id="UP000429484">
    <property type="component" value="Unassembled WGS sequence"/>
</dbReference>
<gene>
    <name evidence="2" type="ORF">GHK53_25280</name>
</gene>
<dbReference type="EMBL" id="WISR01000206">
    <property type="protein sequence ID" value="MQW35988.1"/>
    <property type="molecule type" value="Genomic_DNA"/>
</dbReference>
<keyword evidence="1" id="KW-0812">Transmembrane</keyword>
<feature type="transmembrane region" description="Helical" evidence="1">
    <location>
        <begin position="46"/>
        <end position="66"/>
    </location>
</feature>
<comment type="caution">
    <text evidence="2">The sequence shown here is derived from an EMBL/GenBank/DDBJ whole genome shotgun (WGS) entry which is preliminary data.</text>
</comment>
<dbReference type="RefSeq" id="WP_010969549.1">
    <property type="nucleotide sequence ID" value="NZ_BJNJ01000022.1"/>
</dbReference>
<dbReference type="KEGG" id="smer:DU99_10330"/>